<evidence type="ECO:0000256" key="1">
    <source>
        <dbReference type="ARBA" id="ARBA00010699"/>
    </source>
</evidence>
<dbReference type="STRING" id="1618578.UV74_C0013G0060"/>
<dbReference type="InterPro" id="IPR011034">
    <property type="entry name" value="Formyl_transferase-like_C_sf"/>
</dbReference>
<dbReference type="AlphaFoldDB" id="A0A0G1GDH9"/>
<evidence type="ECO:0000313" key="8">
    <source>
        <dbReference type="Proteomes" id="UP000034090"/>
    </source>
</evidence>
<evidence type="ECO:0000259" key="5">
    <source>
        <dbReference type="Pfam" id="PF00551"/>
    </source>
</evidence>
<name>A0A0G1GDH9_9BACT</name>
<dbReference type="PANTHER" id="PTHR11138:SF5">
    <property type="entry name" value="METHIONYL-TRNA FORMYLTRANSFERASE, MITOCHONDRIAL"/>
    <property type="match status" value="1"/>
</dbReference>
<comment type="similarity">
    <text evidence="1">Belongs to the Fmt family.</text>
</comment>
<dbReference type="GO" id="GO:0005829">
    <property type="term" value="C:cytosol"/>
    <property type="evidence" value="ECO:0007669"/>
    <property type="project" value="TreeGrafter"/>
</dbReference>
<feature type="domain" description="Formyl transferase N-terminal" evidence="5">
    <location>
        <begin position="55"/>
        <end position="155"/>
    </location>
</feature>
<dbReference type="GO" id="GO:0004479">
    <property type="term" value="F:methionyl-tRNA formyltransferase activity"/>
    <property type="evidence" value="ECO:0007669"/>
    <property type="project" value="UniProtKB-EC"/>
</dbReference>
<dbReference type="CDD" id="cd08704">
    <property type="entry name" value="Met_tRNA_FMT_C"/>
    <property type="match status" value="1"/>
</dbReference>
<dbReference type="InterPro" id="IPR005793">
    <property type="entry name" value="Formyl_trans_C"/>
</dbReference>
<dbReference type="EC" id="2.1.2.9" evidence="2"/>
<protein>
    <recommendedName>
        <fullName evidence="2">methionyl-tRNA formyltransferase</fullName>
        <ecNumber evidence="2">2.1.2.9</ecNumber>
    </recommendedName>
</protein>
<evidence type="ECO:0000256" key="3">
    <source>
        <dbReference type="ARBA" id="ARBA00022679"/>
    </source>
</evidence>
<dbReference type="InterPro" id="IPR041711">
    <property type="entry name" value="Met-tRNA-FMT_N"/>
</dbReference>
<sequence length="269" mass="30550">MKIIFFGTPDYVLPIVKNIPDLTALVTKKLTESSLERWAKKNKIKIIYDLENIPKADLGIVAAYGKIIPDKVINNCKFGIINIHPSLLPKYRGASPVQEAIKNGDEATGVTFIKMDKEIDHGPIIASFKEKILNTDTTDSLRKRLFKKASKFIIDLIPNYVNKKIKLTPQNHKLGNYTPPLTKKDGFIDLNKTTPVEAGRFIRAMNPWPISWTLLRLKATEGQTYRLKILSAHISENKKLILDEVQLEGKKPVTWKQFKEGYPDFSFSS</sequence>
<dbReference type="InterPro" id="IPR002376">
    <property type="entry name" value="Formyl_transf_N"/>
</dbReference>
<keyword evidence="3 7" id="KW-0808">Transferase</keyword>
<evidence type="ECO:0000256" key="4">
    <source>
        <dbReference type="ARBA" id="ARBA00022917"/>
    </source>
</evidence>
<evidence type="ECO:0000259" key="6">
    <source>
        <dbReference type="Pfam" id="PF02911"/>
    </source>
</evidence>
<accession>A0A0G1GDH9</accession>
<comment type="caution">
    <text evidence="7">The sequence shown here is derived from an EMBL/GenBank/DDBJ whole genome shotgun (WGS) entry which is preliminary data.</text>
</comment>
<dbReference type="Pfam" id="PF02911">
    <property type="entry name" value="Formyl_trans_C"/>
    <property type="match status" value="1"/>
</dbReference>
<dbReference type="InterPro" id="IPR036477">
    <property type="entry name" value="Formyl_transf_N_sf"/>
</dbReference>
<proteinExistence type="inferred from homology"/>
<dbReference type="InterPro" id="IPR044135">
    <property type="entry name" value="Met-tRNA-FMT_C"/>
</dbReference>
<dbReference type="PANTHER" id="PTHR11138">
    <property type="entry name" value="METHIONYL-TRNA FORMYLTRANSFERASE"/>
    <property type="match status" value="1"/>
</dbReference>
<dbReference type="Gene3D" id="3.40.50.12230">
    <property type="match status" value="1"/>
</dbReference>
<feature type="domain" description="Formyl transferase C-terminal" evidence="6">
    <location>
        <begin position="181"/>
        <end position="239"/>
    </location>
</feature>
<organism evidence="7 8">
    <name type="scientific">Candidatus Woesebacteria bacterium GW2011_GWB1_43_14</name>
    <dbReference type="NCBI Taxonomy" id="1618578"/>
    <lineage>
        <taxon>Bacteria</taxon>
        <taxon>Candidatus Woeseibacteriota</taxon>
    </lineage>
</organism>
<gene>
    <name evidence="7" type="ORF">UV74_C0013G0060</name>
</gene>
<keyword evidence="4" id="KW-0648">Protein biosynthesis</keyword>
<reference evidence="7 8" key="1">
    <citation type="journal article" date="2015" name="Nature">
        <title>rRNA introns, odd ribosomes, and small enigmatic genomes across a large radiation of phyla.</title>
        <authorList>
            <person name="Brown C.T."/>
            <person name="Hug L.A."/>
            <person name="Thomas B.C."/>
            <person name="Sharon I."/>
            <person name="Castelle C.J."/>
            <person name="Singh A."/>
            <person name="Wilkins M.J."/>
            <person name="Williams K.H."/>
            <person name="Banfield J.F."/>
        </authorList>
    </citation>
    <scope>NUCLEOTIDE SEQUENCE [LARGE SCALE GENOMIC DNA]</scope>
</reference>
<dbReference type="SUPFAM" id="SSF50486">
    <property type="entry name" value="FMT C-terminal domain-like"/>
    <property type="match status" value="1"/>
</dbReference>
<evidence type="ECO:0000256" key="2">
    <source>
        <dbReference type="ARBA" id="ARBA00012261"/>
    </source>
</evidence>
<evidence type="ECO:0000313" key="7">
    <source>
        <dbReference type="EMBL" id="KKS96938.1"/>
    </source>
</evidence>
<dbReference type="SUPFAM" id="SSF53328">
    <property type="entry name" value="Formyltransferase"/>
    <property type="match status" value="1"/>
</dbReference>
<dbReference type="Pfam" id="PF00551">
    <property type="entry name" value="Formyl_trans_N"/>
    <property type="match status" value="1"/>
</dbReference>
<dbReference type="CDD" id="cd08646">
    <property type="entry name" value="FMT_core_Met-tRNA-FMT_N"/>
    <property type="match status" value="1"/>
</dbReference>
<dbReference type="PATRIC" id="fig|1618578.3.peg.401"/>
<dbReference type="Proteomes" id="UP000034090">
    <property type="component" value="Unassembled WGS sequence"/>
</dbReference>
<dbReference type="EMBL" id="LCFQ01000013">
    <property type="protein sequence ID" value="KKS96938.1"/>
    <property type="molecule type" value="Genomic_DNA"/>
</dbReference>